<accession>A0AA90T9I7</accession>
<dbReference type="InterPro" id="IPR022966">
    <property type="entry name" value="RNase_II/R_CS"/>
</dbReference>
<dbReference type="PANTHER" id="PTHR23355:SF9">
    <property type="entry name" value="DIS3-LIKE EXONUCLEASE 2"/>
    <property type="match status" value="1"/>
</dbReference>
<dbReference type="PANTHER" id="PTHR23355">
    <property type="entry name" value="RIBONUCLEASE"/>
    <property type="match status" value="1"/>
</dbReference>
<dbReference type="Pfam" id="PF22896">
    <property type="entry name" value="OB_RNR_1st"/>
    <property type="match status" value="1"/>
</dbReference>
<dbReference type="SMART" id="SM00955">
    <property type="entry name" value="RNB"/>
    <property type="match status" value="1"/>
</dbReference>
<dbReference type="AlphaFoldDB" id="A0AA90T9I7"/>
<name>A0AA90T9I7_9HELI</name>
<evidence type="ECO:0000313" key="3">
    <source>
        <dbReference type="EMBL" id="MDO7252854.1"/>
    </source>
</evidence>
<dbReference type="InterPro" id="IPR054561">
    <property type="entry name" value="RNR_OB1_N"/>
</dbReference>
<dbReference type="EMBL" id="JAUPEV010000003">
    <property type="protein sequence ID" value="MDO7252854.1"/>
    <property type="molecule type" value="Genomic_DNA"/>
</dbReference>
<keyword evidence="1" id="KW-0378">Hydrolase</keyword>
<reference evidence="3" key="2">
    <citation type="submission" date="2023-07" db="EMBL/GenBank/DDBJ databases">
        <authorList>
            <person name="Aydin F."/>
            <person name="Tarhane S."/>
            <person name="Saticioglu I.B."/>
            <person name="Karakaya E."/>
            <person name="Abay S."/>
            <person name="Guran O."/>
            <person name="Bozkurt E."/>
            <person name="Uzum N."/>
            <person name="Olgun K."/>
            <person name="Jablonski D."/>
        </authorList>
    </citation>
    <scope>NUCLEOTIDE SEQUENCE</scope>
    <source>
        <strain evidence="3">Faydin-H75</strain>
    </source>
</reference>
<evidence type="ECO:0000256" key="1">
    <source>
        <dbReference type="ARBA" id="ARBA00022839"/>
    </source>
</evidence>
<dbReference type="RefSeq" id="WP_305516700.1">
    <property type="nucleotide sequence ID" value="NZ_JAUPEV010000003.1"/>
</dbReference>
<dbReference type="InterPro" id="IPR001900">
    <property type="entry name" value="RNase_II/R"/>
</dbReference>
<protein>
    <submittedName>
        <fullName evidence="4">Ribonuclease R</fullName>
    </submittedName>
</protein>
<dbReference type="Proteomes" id="UP001240777">
    <property type="component" value="Unassembled WGS sequence"/>
</dbReference>
<dbReference type="GO" id="GO:0003723">
    <property type="term" value="F:RNA binding"/>
    <property type="evidence" value="ECO:0007669"/>
    <property type="project" value="InterPro"/>
</dbReference>
<sequence length="662" mass="76075">MKEFLFGLANGIRNIPRKYQNIYEELKNKGFIQEKQGNYQIKEGFVIGSVDISRSGRGFLRSFLSTDHKDLLIDGLSKSISQNDIVLVKPTRIKGRVRAKIILSLHAENPGILCYLEKVKGEIIAFELKNPHAKPIRLTVSQKSLRELPRHCLLKVDMRSKEIKEVLGSIDDPQIDENISLTLYNRDADFTPEACVLADSFGEGVDVDMYHDRKDLRTFPFCTIDPNDAKDHDDAIYFHTPSNTLYVAIADVSEYVSSESALDVQAKNRGFSVYFPHKSFPMLPRNLSENICSLKEGKDRLAFVWRLRLHRRTFEVIDSELFEAFINNHQNITYADVDKLLSGKKISINKEVKRSILDFYPIAKKLRSKRLKKGYEFFNDEIKMELNQEGLLTEIKIDLQSDSHMIVEEAMLLANRESARFLNQHLGDNGIYRVHNAPTQDRLNELLFECKALGYTLPSLPYNQENLHSIISSIQKQATKKDMRKQIDKMIIRSQSQASYSPYNIGHFGLGFDKYTHFTSPIRRYSDLLLHRILKQIISNSPQSEKKLSYLLSHIKTSCMLLSDQERQVFKIEVDFKDRKYSRWALDHIGTVVTGIIADESYPPLANAIDCIYGARITLDCLSDDVKKFDEVKMQILDAHIPSGKIFAKIINKPIKKRAKDV</sequence>
<evidence type="ECO:0000313" key="4">
    <source>
        <dbReference type="EMBL" id="MDP2538897.1"/>
    </source>
</evidence>
<evidence type="ECO:0000313" key="6">
    <source>
        <dbReference type="Proteomes" id="UP001240777"/>
    </source>
</evidence>
<proteinExistence type="predicted"/>
<dbReference type="InterPro" id="IPR012340">
    <property type="entry name" value="NA-bd_OB-fold"/>
</dbReference>
<dbReference type="GO" id="GO:0004540">
    <property type="term" value="F:RNA nuclease activity"/>
    <property type="evidence" value="ECO:0007669"/>
    <property type="project" value="InterPro"/>
</dbReference>
<dbReference type="GO" id="GO:0004527">
    <property type="term" value="F:exonuclease activity"/>
    <property type="evidence" value="ECO:0007669"/>
    <property type="project" value="UniProtKB-KW"/>
</dbReference>
<evidence type="ECO:0000313" key="5">
    <source>
        <dbReference type="Proteomes" id="UP001177258"/>
    </source>
</evidence>
<organism evidence="4 5">
    <name type="scientific">Helicobacter cappadocius</name>
    <dbReference type="NCBI Taxonomy" id="3063998"/>
    <lineage>
        <taxon>Bacteria</taxon>
        <taxon>Pseudomonadati</taxon>
        <taxon>Campylobacterota</taxon>
        <taxon>Epsilonproteobacteria</taxon>
        <taxon>Campylobacterales</taxon>
        <taxon>Helicobacteraceae</taxon>
        <taxon>Helicobacter</taxon>
    </lineage>
</organism>
<feature type="domain" description="RNB" evidence="2">
    <location>
        <begin position="213"/>
        <end position="540"/>
    </location>
</feature>
<dbReference type="Pfam" id="PF00773">
    <property type="entry name" value="RNB"/>
    <property type="match status" value="1"/>
</dbReference>
<dbReference type="SUPFAM" id="SSF50249">
    <property type="entry name" value="Nucleic acid-binding proteins"/>
    <property type="match status" value="1"/>
</dbReference>
<dbReference type="GO" id="GO:0005829">
    <property type="term" value="C:cytosol"/>
    <property type="evidence" value="ECO:0007669"/>
    <property type="project" value="TreeGrafter"/>
</dbReference>
<gene>
    <name evidence="3" type="ORF">Q5I04_02860</name>
    <name evidence="4" type="ORF">Q5I06_03790</name>
</gene>
<evidence type="ECO:0000259" key="2">
    <source>
        <dbReference type="SMART" id="SM00955"/>
    </source>
</evidence>
<dbReference type="Proteomes" id="UP001177258">
    <property type="component" value="Unassembled WGS sequence"/>
</dbReference>
<dbReference type="InterPro" id="IPR057293">
    <property type="entry name" value="RNR_OB2"/>
</dbReference>
<dbReference type="InterPro" id="IPR050180">
    <property type="entry name" value="RNR_Ribonuclease"/>
</dbReference>
<comment type="caution">
    <text evidence="4">The sequence shown here is derived from an EMBL/GenBank/DDBJ whole genome shotgun (WGS) entry which is preliminary data.</text>
</comment>
<dbReference type="PROSITE" id="PS01175">
    <property type="entry name" value="RIBONUCLEASE_II"/>
    <property type="match status" value="1"/>
</dbReference>
<reference evidence="4 6" key="1">
    <citation type="submission" date="2023-07" db="EMBL/GenBank/DDBJ databases">
        <title>Unpublished Manusciprt.</title>
        <authorList>
            <person name="Aydin F."/>
            <person name="Tarhane S."/>
            <person name="Saticioglu I.B."/>
            <person name="Karakaya E."/>
            <person name="Abay S."/>
            <person name="Guran O."/>
            <person name="Bozkurt E."/>
            <person name="Uzum N."/>
            <person name="Olgun K."/>
            <person name="Jablonski D."/>
        </authorList>
    </citation>
    <scope>NUCLEOTIDE SEQUENCE</scope>
    <source>
        <strain evidence="6">faydin-H75</strain>
        <strain evidence="4">Faydin-H76</strain>
    </source>
</reference>
<dbReference type="GO" id="GO:0006402">
    <property type="term" value="P:mRNA catabolic process"/>
    <property type="evidence" value="ECO:0007669"/>
    <property type="project" value="TreeGrafter"/>
</dbReference>
<keyword evidence="1" id="KW-0540">Nuclease</keyword>
<dbReference type="EMBL" id="JAUYZK010000004">
    <property type="protein sequence ID" value="MDP2538897.1"/>
    <property type="molecule type" value="Genomic_DNA"/>
</dbReference>
<keyword evidence="6" id="KW-1185">Reference proteome</keyword>
<reference evidence="3 5" key="3">
    <citation type="journal article" date="2024" name="Syst. Appl. Microbiol.">
        <title>Helicobacter cappadocius sp. nov., from lizards: The first psychrotrophic Helicobacter species.</title>
        <authorList>
            <person name="Aydin F."/>
            <person name="Tarhane S."/>
            <person name="Karakaya E."/>
            <person name="Abay S."/>
            <person name="Kayman T."/>
            <person name="Guran O."/>
            <person name="Bozkurt E."/>
            <person name="Uzum N."/>
            <person name="Avci A."/>
            <person name="Olgun K."/>
            <person name="Jablonski D."/>
            <person name="Guran C."/>
            <person name="Burcin Saticioglu I."/>
        </authorList>
    </citation>
    <scope>NUCLEOTIDE SEQUENCE [LARGE SCALE GENOMIC DNA]</scope>
    <source>
        <strain evidence="3">Faydin-H75</strain>
        <strain evidence="5">faydin-H76</strain>
    </source>
</reference>
<keyword evidence="1" id="KW-0269">Exonuclease</keyword>
<dbReference type="Pfam" id="PF24190">
    <property type="entry name" value="OB_RNR_2nd"/>
    <property type="match status" value="1"/>
</dbReference>